<evidence type="ECO:0008006" key="4">
    <source>
        <dbReference type="Google" id="ProtNLM"/>
    </source>
</evidence>
<evidence type="ECO:0000313" key="2">
    <source>
        <dbReference type="EMBL" id="SNS95317.1"/>
    </source>
</evidence>
<gene>
    <name evidence="2" type="ORF">SAMN05421770_103206</name>
</gene>
<keyword evidence="1" id="KW-0732">Signal</keyword>
<evidence type="ECO:0000256" key="1">
    <source>
        <dbReference type="SAM" id="SignalP"/>
    </source>
</evidence>
<dbReference type="EMBL" id="FZOU01000003">
    <property type="protein sequence ID" value="SNS95317.1"/>
    <property type="molecule type" value="Genomic_DNA"/>
</dbReference>
<proteinExistence type="predicted"/>
<name>A0A239IP42_9BACT</name>
<reference evidence="2 3" key="1">
    <citation type="submission" date="2017-06" db="EMBL/GenBank/DDBJ databases">
        <authorList>
            <person name="Kim H.J."/>
            <person name="Triplett B.A."/>
        </authorList>
    </citation>
    <scope>NUCLEOTIDE SEQUENCE [LARGE SCALE GENOMIC DNA]</scope>
    <source>
        <strain evidence="2 3">DSM 18704</strain>
    </source>
</reference>
<dbReference type="RefSeq" id="WP_245817924.1">
    <property type="nucleotide sequence ID" value="NZ_FZOU01000003.1"/>
</dbReference>
<dbReference type="Proteomes" id="UP000198356">
    <property type="component" value="Unassembled WGS sequence"/>
</dbReference>
<protein>
    <recommendedName>
        <fullName evidence="4">DUF4440 domain-containing protein</fullName>
    </recommendedName>
</protein>
<accession>A0A239IP42</accession>
<feature type="signal peptide" evidence="1">
    <location>
        <begin position="1"/>
        <end position="26"/>
    </location>
</feature>
<dbReference type="AlphaFoldDB" id="A0A239IP42"/>
<sequence>MEKNLLKQLAAGVLLSVACAVSPAGAAFGETCTPQSQMQPGDRNDLVTSSTMLAKAIQNDDQASVKSTTIAEYATNFGQLGDAIGRIAPKLKGGALTVEQVYLLDASLLKKNPDGSSPDAQFFCSLNRTTAEADFNIPGLPPGRYAFSMVNIATPAPYRLSLLLRQDGGKWLMAGFYPKATTAAGHDGLWFWKEARTYTAQKHPWDAWLYYQQARALLEPAGFVDSTHLEKLKTELASAAPPAVADGVGQDNPLVVKGADGVEYRFTGIFADNSLDARNLDVALHMKVDPLSDAAAARKRNLAAMTAVLAAYPELKTAFHGLWIFAEADGQNPYATELSMAEIP</sequence>
<keyword evidence="3" id="KW-1185">Reference proteome</keyword>
<feature type="chain" id="PRO_5012286075" description="DUF4440 domain-containing protein" evidence="1">
    <location>
        <begin position="27"/>
        <end position="344"/>
    </location>
</feature>
<evidence type="ECO:0000313" key="3">
    <source>
        <dbReference type="Proteomes" id="UP000198356"/>
    </source>
</evidence>
<dbReference type="PROSITE" id="PS51257">
    <property type="entry name" value="PROKAR_LIPOPROTEIN"/>
    <property type="match status" value="1"/>
</dbReference>
<organism evidence="2 3">
    <name type="scientific">Granulicella rosea</name>
    <dbReference type="NCBI Taxonomy" id="474952"/>
    <lineage>
        <taxon>Bacteria</taxon>
        <taxon>Pseudomonadati</taxon>
        <taxon>Acidobacteriota</taxon>
        <taxon>Terriglobia</taxon>
        <taxon>Terriglobales</taxon>
        <taxon>Acidobacteriaceae</taxon>
        <taxon>Granulicella</taxon>
    </lineage>
</organism>